<evidence type="ECO:0000313" key="1">
    <source>
        <dbReference type="EMBL" id="NUU74673.1"/>
    </source>
</evidence>
<keyword evidence="2" id="KW-1185">Reference proteome</keyword>
<reference evidence="1 2" key="1">
    <citation type="submission" date="2020-05" db="EMBL/GenBank/DDBJ databases">
        <title>Genome Sequencing of Type Strains.</title>
        <authorList>
            <person name="Lemaire J.F."/>
            <person name="Inderbitzin P."/>
            <person name="Gregorio O.A."/>
            <person name="Collins S.B."/>
            <person name="Wespe N."/>
            <person name="Knight-Connoni V."/>
        </authorList>
    </citation>
    <scope>NUCLEOTIDE SEQUENCE [LARGE SCALE GENOMIC DNA]</scope>
    <source>
        <strain evidence="1 2">LMG 21957</strain>
    </source>
</reference>
<dbReference type="RefSeq" id="WP_175394571.1">
    <property type="nucleotide sequence ID" value="NZ_JABMCB010000154.1"/>
</dbReference>
<organism evidence="1 2">
    <name type="scientific">Paenibacillus xylanilyticus</name>
    <dbReference type="NCBI Taxonomy" id="248903"/>
    <lineage>
        <taxon>Bacteria</taxon>
        <taxon>Bacillati</taxon>
        <taxon>Bacillota</taxon>
        <taxon>Bacilli</taxon>
        <taxon>Bacillales</taxon>
        <taxon>Paenibacillaceae</taxon>
        <taxon>Paenibacillus</taxon>
    </lineage>
</organism>
<evidence type="ECO:0000313" key="2">
    <source>
        <dbReference type="Proteomes" id="UP000526125"/>
    </source>
</evidence>
<dbReference type="Proteomes" id="UP000526125">
    <property type="component" value="Unassembled WGS sequence"/>
</dbReference>
<dbReference type="AlphaFoldDB" id="A0A7Y6BU84"/>
<name>A0A7Y6BU84_9BACL</name>
<proteinExistence type="predicted"/>
<dbReference type="EMBL" id="JABMCB010000154">
    <property type="protein sequence ID" value="NUU74673.1"/>
    <property type="molecule type" value="Genomic_DNA"/>
</dbReference>
<comment type="caution">
    <text evidence="1">The sequence shown here is derived from an EMBL/GenBank/DDBJ whole genome shotgun (WGS) entry which is preliminary data.</text>
</comment>
<gene>
    <name evidence="1" type="ORF">HP552_05385</name>
</gene>
<protein>
    <submittedName>
        <fullName evidence="1">Uncharacterized protein</fullName>
    </submittedName>
</protein>
<sequence length="105" mass="12147">MGKNFSEQNLETLLSSWDSDYKLKTHDGEIRSIEMTKRYDVSALEKADQFIINISRMYNYLTIGKEGGEITLTINVKPETSDSFLKFCRDLKVEEKSKTRDLVAE</sequence>
<accession>A0A7Y6BU84</accession>